<accession>A0A9P4QMD7</accession>
<reference evidence="1" key="1">
    <citation type="journal article" date="2020" name="Stud. Mycol.">
        <title>101 Dothideomycetes genomes: a test case for predicting lifestyles and emergence of pathogens.</title>
        <authorList>
            <person name="Haridas S."/>
            <person name="Albert R."/>
            <person name="Binder M."/>
            <person name="Bloem J."/>
            <person name="Labutti K."/>
            <person name="Salamov A."/>
            <person name="Andreopoulos B."/>
            <person name="Baker S."/>
            <person name="Barry K."/>
            <person name="Bills G."/>
            <person name="Bluhm B."/>
            <person name="Cannon C."/>
            <person name="Castanera R."/>
            <person name="Culley D."/>
            <person name="Daum C."/>
            <person name="Ezra D."/>
            <person name="Gonzalez J."/>
            <person name="Henrissat B."/>
            <person name="Kuo A."/>
            <person name="Liang C."/>
            <person name="Lipzen A."/>
            <person name="Lutzoni F."/>
            <person name="Magnuson J."/>
            <person name="Mondo S."/>
            <person name="Nolan M."/>
            <person name="Ohm R."/>
            <person name="Pangilinan J."/>
            <person name="Park H.-J."/>
            <person name="Ramirez L."/>
            <person name="Alfaro M."/>
            <person name="Sun H."/>
            <person name="Tritt A."/>
            <person name="Yoshinaga Y."/>
            <person name="Zwiers L.-H."/>
            <person name="Turgeon B."/>
            <person name="Goodwin S."/>
            <person name="Spatafora J."/>
            <person name="Crous P."/>
            <person name="Grigoriev I."/>
        </authorList>
    </citation>
    <scope>NUCLEOTIDE SEQUENCE</scope>
    <source>
        <strain evidence="1">CBS 125425</strain>
    </source>
</reference>
<dbReference type="AlphaFoldDB" id="A0A9P4QMD7"/>
<comment type="caution">
    <text evidence="1">The sequence shown here is derived from an EMBL/GenBank/DDBJ whole genome shotgun (WGS) entry which is preliminary data.</text>
</comment>
<evidence type="ECO:0000313" key="2">
    <source>
        <dbReference type="Proteomes" id="UP000799444"/>
    </source>
</evidence>
<protein>
    <submittedName>
        <fullName evidence="1">Uncharacterized protein</fullName>
    </submittedName>
</protein>
<name>A0A9P4QMD7_9PLEO</name>
<gene>
    <name evidence="1" type="ORF">EJ04DRAFT_451250</name>
</gene>
<dbReference type="Proteomes" id="UP000799444">
    <property type="component" value="Unassembled WGS sequence"/>
</dbReference>
<dbReference type="EMBL" id="ML996330">
    <property type="protein sequence ID" value="KAF2727481.1"/>
    <property type="molecule type" value="Genomic_DNA"/>
</dbReference>
<sequence>MATIHLQELDRVGLELGASPLARENAAILATGYDDVVVVLLEPRDKAERVQYDLMKASSKALELVDETLALAFAGQRGVDNTIIIDRRPFRSAEIQDHEDEGTRKRNNQKAYQGFEAVLAKLRPKVIVLCQCEGTVPRRQLSDRWSSSVSKAGDHDIVQLSNGHECFCVYSFHPMHFHRYIDGKEEPLKRVLSEYLFDATLVAAANLLAGHELSGFGISNLRDCARNGPVAIISGPNAILSYRWMTEQDCCSEEVWAFFEDVSALR</sequence>
<keyword evidence="2" id="KW-1185">Reference proteome</keyword>
<proteinExistence type="predicted"/>
<dbReference type="OrthoDB" id="3778236at2759"/>
<organism evidence="1 2">
    <name type="scientific">Polyplosphaeria fusca</name>
    <dbReference type="NCBI Taxonomy" id="682080"/>
    <lineage>
        <taxon>Eukaryota</taxon>
        <taxon>Fungi</taxon>
        <taxon>Dikarya</taxon>
        <taxon>Ascomycota</taxon>
        <taxon>Pezizomycotina</taxon>
        <taxon>Dothideomycetes</taxon>
        <taxon>Pleosporomycetidae</taxon>
        <taxon>Pleosporales</taxon>
        <taxon>Tetraplosphaeriaceae</taxon>
        <taxon>Polyplosphaeria</taxon>
    </lineage>
</organism>
<evidence type="ECO:0000313" key="1">
    <source>
        <dbReference type="EMBL" id="KAF2727481.1"/>
    </source>
</evidence>